<dbReference type="Gene3D" id="3.40.190.80">
    <property type="match status" value="1"/>
</dbReference>
<dbReference type="InterPro" id="IPR006240">
    <property type="entry name" value="CysQ"/>
</dbReference>
<proteinExistence type="inferred from homology"/>
<keyword evidence="2 6" id="KW-1003">Cell membrane</keyword>
<dbReference type="HAMAP" id="MF_02095">
    <property type="entry name" value="CysQ"/>
    <property type="match status" value="1"/>
</dbReference>
<dbReference type="HOGENOM" id="CLU_044118_3_0_4"/>
<keyword evidence="9" id="KW-1185">Reference proteome</keyword>
<evidence type="ECO:0000256" key="1">
    <source>
        <dbReference type="ARBA" id="ARBA00005289"/>
    </source>
</evidence>
<evidence type="ECO:0000313" key="8">
    <source>
        <dbReference type="EMBL" id="AJK48231.1"/>
    </source>
</evidence>
<dbReference type="NCBIfam" id="TIGR01331">
    <property type="entry name" value="bisphos_cysQ"/>
    <property type="match status" value="1"/>
</dbReference>
<dbReference type="InterPro" id="IPR000760">
    <property type="entry name" value="Inositol_monophosphatase-like"/>
</dbReference>
<feature type="binding site" evidence="6">
    <location>
        <position position="85"/>
    </location>
    <ligand>
        <name>Mg(2+)</name>
        <dbReference type="ChEBI" id="CHEBI:18420"/>
        <label>2</label>
    </ligand>
</feature>
<dbReference type="EMBL" id="CP002581">
    <property type="protein sequence ID" value="AJK48231.1"/>
    <property type="molecule type" value="Genomic_DNA"/>
</dbReference>
<keyword evidence="3 6" id="KW-0997">Cell inner membrane</keyword>
<evidence type="ECO:0000256" key="6">
    <source>
        <dbReference type="HAMAP-Rule" id="MF_02095"/>
    </source>
</evidence>
<evidence type="ECO:0000256" key="3">
    <source>
        <dbReference type="ARBA" id="ARBA00022519"/>
    </source>
</evidence>
<dbReference type="Pfam" id="PF00459">
    <property type="entry name" value="Inositol_P"/>
    <property type="match status" value="1"/>
</dbReference>
<reference evidence="8 9" key="2">
    <citation type="journal article" date="2016" name="Appl. Microbiol. Biotechnol.">
        <title>Mutations improving production and secretion of extracellular lipase by Burkholderia glumae PG1.</title>
        <authorList>
            <person name="Knapp A."/>
            <person name="Voget S."/>
            <person name="Gao R."/>
            <person name="Zaburannyi N."/>
            <person name="Krysciak D."/>
            <person name="Breuer M."/>
            <person name="Hauer B."/>
            <person name="Streit W.R."/>
            <person name="Muller R."/>
            <person name="Daniel R."/>
            <person name="Jaeger K.E."/>
        </authorList>
    </citation>
    <scope>NUCLEOTIDE SEQUENCE [LARGE SCALE GENOMIC DNA]</scope>
    <source>
        <strain evidence="8 9">PG1</strain>
    </source>
</reference>
<feature type="binding site" evidence="7">
    <location>
        <position position="65"/>
    </location>
    <ligand>
        <name>Mg(2+)</name>
        <dbReference type="ChEBI" id="CHEBI:18420"/>
        <label>1</label>
        <note>catalytic</note>
    </ligand>
</feature>
<keyword evidence="4 6" id="KW-0378">Hydrolase</keyword>
<dbReference type="SUPFAM" id="SSF56655">
    <property type="entry name" value="Carbohydrate phosphatase"/>
    <property type="match status" value="1"/>
</dbReference>
<organism evidence="8 9">
    <name type="scientific">Burkholderia plantarii</name>
    <dbReference type="NCBI Taxonomy" id="41899"/>
    <lineage>
        <taxon>Bacteria</taxon>
        <taxon>Pseudomonadati</taxon>
        <taxon>Pseudomonadota</taxon>
        <taxon>Betaproteobacteria</taxon>
        <taxon>Burkholderiales</taxon>
        <taxon>Burkholderiaceae</taxon>
        <taxon>Burkholderia</taxon>
    </lineage>
</organism>
<feature type="binding site" evidence="6">
    <location>
        <begin position="87"/>
        <end position="90"/>
    </location>
    <ligand>
        <name>substrate</name>
    </ligand>
</feature>
<comment type="function">
    <text evidence="6">Converts adenosine-3',5'-bisphosphate (PAP) to AMP.</text>
</comment>
<keyword evidence="6 7" id="KW-0479">Metal-binding</keyword>
<feature type="binding site" evidence="6">
    <location>
        <position position="65"/>
    </location>
    <ligand>
        <name>Mg(2+)</name>
        <dbReference type="ChEBI" id="CHEBI:18420"/>
        <label>1</label>
    </ligand>
</feature>
<feature type="binding site" evidence="7">
    <location>
        <position position="87"/>
    </location>
    <ligand>
        <name>Mg(2+)</name>
        <dbReference type="ChEBI" id="CHEBI:18420"/>
        <label>1</label>
        <note>catalytic</note>
    </ligand>
</feature>
<dbReference type="GO" id="GO:0050427">
    <property type="term" value="P:3'-phosphoadenosine 5'-phosphosulfate metabolic process"/>
    <property type="evidence" value="ECO:0007669"/>
    <property type="project" value="TreeGrafter"/>
</dbReference>
<dbReference type="InterPro" id="IPR020550">
    <property type="entry name" value="Inositol_monophosphatase_CS"/>
</dbReference>
<evidence type="ECO:0000256" key="7">
    <source>
        <dbReference type="PIRSR" id="PIRSR600760-2"/>
    </source>
</evidence>
<comment type="subcellular location">
    <subcellularLocation>
        <location evidence="6">Cell inner membrane</location>
        <topology evidence="6">Peripheral membrane protein</topology>
        <orientation evidence="6">Cytoplasmic side</orientation>
    </subcellularLocation>
</comment>
<accession>A0A0B6S7K2</accession>
<protein>
    <recommendedName>
        <fullName evidence="6">3'(2'),5'-bisphosphate nucleotidase CysQ</fullName>
        <ecNumber evidence="6">3.1.3.7</ecNumber>
    </recommendedName>
    <alternativeName>
        <fullName evidence="6">3'(2'),5-bisphosphonucleoside 3'(2')-phosphohydrolase</fullName>
    </alternativeName>
    <alternativeName>
        <fullName evidence="6">3'-phosphoadenosine 5'-phosphate phosphatase</fullName>
        <shortName evidence="6">PAP phosphatase</shortName>
    </alternativeName>
</protein>
<comment type="cofactor">
    <cofactor evidence="6 7">
        <name>Mg(2+)</name>
        <dbReference type="ChEBI" id="CHEBI:18420"/>
    </cofactor>
</comment>
<comment type="catalytic activity">
    <reaction evidence="6">
        <text>adenosine 3',5'-bisphosphate + H2O = AMP + phosphate</text>
        <dbReference type="Rhea" id="RHEA:10040"/>
        <dbReference type="ChEBI" id="CHEBI:15377"/>
        <dbReference type="ChEBI" id="CHEBI:43474"/>
        <dbReference type="ChEBI" id="CHEBI:58343"/>
        <dbReference type="ChEBI" id="CHEBI:456215"/>
        <dbReference type="EC" id="3.1.3.7"/>
    </reaction>
</comment>
<dbReference type="EC" id="3.1.3.7" evidence="6"/>
<feature type="binding site" evidence="7">
    <location>
        <position position="88"/>
    </location>
    <ligand>
        <name>Mg(2+)</name>
        <dbReference type="ChEBI" id="CHEBI:18420"/>
        <label>1</label>
        <note>catalytic</note>
    </ligand>
</feature>
<feature type="binding site" evidence="6">
    <location>
        <position position="88"/>
    </location>
    <ligand>
        <name>Mg(2+)</name>
        <dbReference type="ChEBI" id="CHEBI:18420"/>
        <label>2</label>
    </ligand>
</feature>
<dbReference type="GO" id="GO:0000287">
    <property type="term" value="F:magnesium ion binding"/>
    <property type="evidence" value="ECO:0007669"/>
    <property type="project" value="UniProtKB-UniRule"/>
</dbReference>
<comment type="similarity">
    <text evidence="1 6">Belongs to the inositol monophosphatase superfamily. CysQ family.</text>
</comment>
<feature type="binding site" evidence="7">
    <location>
        <position position="214"/>
    </location>
    <ligand>
        <name>Mg(2+)</name>
        <dbReference type="ChEBI" id="CHEBI:18420"/>
        <label>1</label>
        <note>catalytic</note>
    </ligand>
</feature>
<gene>
    <name evidence="6 8" type="primary">cysQ</name>
    <name evidence="8" type="ORF">BGL_2c01350</name>
</gene>
<dbReference type="PANTHER" id="PTHR43028">
    <property type="entry name" value="3'(2'),5'-BISPHOSPHATE NUCLEOTIDASE 1"/>
    <property type="match status" value="1"/>
</dbReference>
<name>A0A0B6S7K2_BURPL</name>
<feature type="binding site" evidence="6">
    <location>
        <position position="87"/>
    </location>
    <ligand>
        <name>Mg(2+)</name>
        <dbReference type="ChEBI" id="CHEBI:18420"/>
        <label>1</label>
    </ligand>
</feature>
<evidence type="ECO:0000256" key="2">
    <source>
        <dbReference type="ARBA" id="ARBA00022475"/>
    </source>
</evidence>
<feature type="binding site" evidence="6">
    <location>
        <position position="214"/>
    </location>
    <ligand>
        <name>Mg(2+)</name>
        <dbReference type="ChEBI" id="CHEBI:18420"/>
        <label>2</label>
    </ligand>
</feature>
<keyword evidence="5 6" id="KW-0472">Membrane</keyword>
<dbReference type="GO" id="GO:0005886">
    <property type="term" value="C:plasma membrane"/>
    <property type="evidence" value="ECO:0007669"/>
    <property type="project" value="UniProtKB-SubCell"/>
</dbReference>
<sequence>MTAFRDSLERIAFDAGAAILDVYRAGPNVAYKEDHSPVTEADERAEAIILRGLAAAFPGIPVVAEEAAAAGRVPDVGGGRFFLVDPLDGTKEFIGRRDDFTVNIALIEQGVPVAGIVHAPALRCAYVAVDGRAEKLVLGADLTIETRESIHARARGASLTAVVSRSHGSPETEAFLADHGVTDHASAGSSLKFCLLAEGRADVYPRFGRTMEWDTAAGHAVLDAAGGTVVRVDGARLGYGKTNQRGDSDFANPHFIAWADAASVAARA</sequence>
<evidence type="ECO:0000313" key="9">
    <source>
        <dbReference type="Proteomes" id="UP000031838"/>
    </source>
</evidence>
<feature type="binding site" evidence="6">
    <location>
        <position position="214"/>
    </location>
    <ligand>
        <name>substrate</name>
    </ligand>
</feature>
<feature type="binding site" evidence="6">
    <location>
        <position position="65"/>
    </location>
    <ligand>
        <name>substrate</name>
    </ligand>
</feature>
<reference evidence="9" key="1">
    <citation type="submission" date="2011-03" db="EMBL/GenBank/DDBJ databases">
        <authorList>
            <person name="Voget S."/>
            <person name="Streit W.R."/>
            <person name="Jaeger K.E."/>
            <person name="Daniel R."/>
        </authorList>
    </citation>
    <scope>NUCLEOTIDE SEQUENCE [LARGE SCALE GENOMIC DNA]</scope>
    <source>
        <strain evidence="9">PG1</strain>
    </source>
</reference>
<dbReference type="RefSeq" id="WP_042626911.1">
    <property type="nucleotide sequence ID" value="NZ_BSTO01000007.1"/>
</dbReference>
<dbReference type="CDD" id="cd01638">
    <property type="entry name" value="CysQ"/>
    <property type="match status" value="1"/>
</dbReference>
<evidence type="ECO:0000256" key="5">
    <source>
        <dbReference type="ARBA" id="ARBA00023136"/>
    </source>
</evidence>
<dbReference type="PANTHER" id="PTHR43028:SF5">
    <property type="entry name" value="3'(2'),5'-BISPHOSPHATE NUCLEOTIDASE 1"/>
    <property type="match status" value="1"/>
</dbReference>
<keyword evidence="6 7" id="KW-0460">Magnesium</keyword>
<dbReference type="KEGG" id="bgp:BGL_2c01350"/>
<dbReference type="PRINTS" id="PR00377">
    <property type="entry name" value="IMPHPHTASES"/>
</dbReference>
<evidence type="ECO:0000256" key="4">
    <source>
        <dbReference type="ARBA" id="ARBA00022801"/>
    </source>
</evidence>
<dbReference type="GO" id="GO:0046854">
    <property type="term" value="P:phosphatidylinositol phosphate biosynthetic process"/>
    <property type="evidence" value="ECO:0007669"/>
    <property type="project" value="InterPro"/>
</dbReference>
<dbReference type="InterPro" id="IPR050725">
    <property type="entry name" value="CysQ/Inositol_MonoPase"/>
</dbReference>
<feature type="binding site" evidence="7">
    <location>
        <position position="85"/>
    </location>
    <ligand>
        <name>Mg(2+)</name>
        <dbReference type="ChEBI" id="CHEBI:18420"/>
        <label>1</label>
        <note>catalytic</note>
    </ligand>
</feature>
<feature type="binding site" evidence="6">
    <location>
        <position position="85"/>
    </location>
    <ligand>
        <name>Mg(2+)</name>
        <dbReference type="ChEBI" id="CHEBI:18420"/>
        <label>1</label>
    </ligand>
</feature>
<dbReference type="Gene3D" id="3.30.540.10">
    <property type="entry name" value="Fructose-1,6-Bisphosphatase, subunit A, domain 1"/>
    <property type="match status" value="1"/>
</dbReference>
<dbReference type="AlphaFoldDB" id="A0A0B6S7K2"/>
<dbReference type="GO" id="GO:0008441">
    <property type="term" value="F:3'(2'),5'-bisphosphate nucleotidase activity"/>
    <property type="evidence" value="ECO:0007669"/>
    <property type="project" value="UniProtKB-UniRule"/>
</dbReference>
<dbReference type="Proteomes" id="UP000031838">
    <property type="component" value="Chromosome 2"/>
</dbReference>
<dbReference type="PROSITE" id="PS00630">
    <property type="entry name" value="IMP_2"/>
    <property type="match status" value="1"/>
</dbReference>
<dbReference type="GO" id="GO:0000103">
    <property type="term" value="P:sulfate assimilation"/>
    <property type="evidence" value="ECO:0007669"/>
    <property type="project" value="TreeGrafter"/>
</dbReference>
<dbReference type="KEGG" id="bpla:bpln_2g01330"/>